<keyword evidence="2" id="KW-1185">Reference proteome</keyword>
<proteinExistence type="predicted"/>
<dbReference type="RefSeq" id="WP_167208593.1">
    <property type="nucleotide sequence ID" value="NZ_CP050063.1"/>
</dbReference>
<evidence type="ECO:0000313" key="1">
    <source>
        <dbReference type="EMBL" id="QIP13483.1"/>
    </source>
</evidence>
<dbReference type="Proteomes" id="UP000501802">
    <property type="component" value="Chromosome"/>
</dbReference>
<dbReference type="AlphaFoldDB" id="A0A6G9AMQ7"/>
<gene>
    <name evidence="1" type="ORF">G8759_13025</name>
</gene>
<dbReference type="KEGG" id="spib:G8759_13025"/>
<protein>
    <submittedName>
        <fullName evidence="1">Uncharacterized protein</fullName>
    </submittedName>
</protein>
<organism evidence="1 2">
    <name type="scientific">Spirosoma aureum</name>
    <dbReference type="NCBI Taxonomy" id="2692134"/>
    <lineage>
        <taxon>Bacteria</taxon>
        <taxon>Pseudomonadati</taxon>
        <taxon>Bacteroidota</taxon>
        <taxon>Cytophagia</taxon>
        <taxon>Cytophagales</taxon>
        <taxon>Cytophagaceae</taxon>
        <taxon>Spirosoma</taxon>
    </lineage>
</organism>
<evidence type="ECO:0000313" key="2">
    <source>
        <dbReference type="Proteomes" id="UP000501802"/>
    </source>
</evidence>
<sequence>MEESQFMENLVERYLTNRATESELEVFMDLLKQGKLDEIIKSYMDREDESFEKPISESSFSSVSKIWQQWLQLAATVSLVFCSFSGFSVIECPVELT</sequence>
<accession>A0A6G9AMQ7</accession>
<dbReference type="EMBL" id="CP050063">
    <property type="protein sequence ID" value="QIP13483.1"/>
    <property type="molecule type" value="Genomic_DNA"/>
</dbReference>
<reference evidence="1 2" key="1">
    <citation type="submission" date="2020-03" db="EMBL/GenBank/DDBJ databases">
        <authorList>
            <person name="Kim M.K."/>
        </authorList>
    </citation>
    <scope>NUCLEOTIDE SEQUENCE [LARGE SCALE GENOMIC DNA]</scope>
    <source>
        <strain evidence="1 2">BT328</strain>
    </source>
</reference>
<name>A0A6G9AMQ7_9BACT</name>